<comment type="similarity">
    <text evidence="3">In the C-terminal section; belongs to the protein kinase superfamily. Ser/Thr protein kinase family.</text>
</comment>
<reference evidence="22" key="1">
    <citation type="submission" date="2023-07" db="EMBL/GenBank/DDBJ databases">
        <title>draft genome sequence of fig (Ficus carica).</title>
        <authorList>
            <person name="Takahashi T."/>
            <person name="Nishimura K."/>
        </authorList>
    </citation>
    <scope>NUCLEOTIDE SEQUENCE</scope>
</reference>
<keyword evidence="6" id="KW-0723">Serine/threonine-protein kinase</keyword>
<sequence>MLKILFKDISGEKLFRKGVDQLNGDYCPHEKVKNYSLHIKCGGLGQDIDGYFYDQDNSALPYQVSARPNGSNYWAFSRSGSFLSTETNASDYNRKEKCAVPVIDAPLYSEARLAPVSLKYYGLCLPEGNYSVMLHFSEIVYTGDDAEHSSLKRKKREFDIYIQNKPVQINFQINVTANETGRKFTAKNYTVTVDQKGLLEIHLYWAGKGSSGYPPDYNGPLISAISVTPELKPEDGRNEKLSGSHIAMIALGSITFALLLSLAFAWMMGWLEQESPEIKVGDDKTITLKQLIVATRGFSKDVEIGRGSFGTLYRAELPDNGIVAVKKLSDLSNEGIEKLNVGIYHLQNLRHENLVRLFDIYVGKTLCFLVYEYMENKSLADALFEHKIKLNWDVRFNICVGIAKGLQYLHEHPRLMMVHWGIKAANILLDGELRPKISDLGLASTCVENENETSQFLWMMKTEASTGYMAPEYPTIGKKSGYKYDVYSFGVVMLEIVCGRKNVGAGLQNKHEFELLVDEVCIADSKGKLPSLVDESLSGTYDMKQAMTILKLAMKCTHISPGVRPTMSQVVSVLADGIPLDEISVPASKEGD</sequence>
<evidence type="ECO:0000313" key="22">
    <source>
        <dbReference type="EMBL" id="GMN36539.1"/>
    </source>
</evidence>
<evidence type="ECO:0000256" key="14">
    <source>
        <dbReference type="ARBA" id="ARBA00023136"/>
    </source>
</evidence>
<evidence type="ECO:0000256" key="15">
    <source>
        <dbReference type="ARBA" id="ARBA00023170"/>
    </source>
</evidence>
<keyword evidence="16" id="KW-0325">Glycoprotein</keyword>
<dbReference type="InterPro" id="IPR017441">
    <property type="entry name" value="Protein_kinase_ATP_BS"/>
</dbReference>
<keyword evidence="14 20" id="KW-0472">Membrane</keyword>
<dbReference type="PANTHER" id="PTHR48006">
    <property type="entry name" value="LEUCINE-RICH REPEAT-CONTAINING PROTEIN DDB_G0281931-RELATED"/>
    <property type="match status" value="1"/>
</dbReference>
<proteinExistence type="inferred from homology"/>
<evidence type="ECO:0000256" key="20">
    <source>
        <dbReference type="SAM" id="Phobius"/>
    </source>
</evidence>
<keyword evidence="23" id="KW-1185">Reference proteome</keyword>
<feature type="domain" description="Protein kinase" evidence="21">
    <location>
        <begin position="298"/>
        <end position="578"/>
    </location>
</feature>
<dbReference type="GO" id="GO:0005886">
    <property type="term" value="C:plasma membrane"/>
    <property type="evidence" value="ECO:0007669"/>
    <property type="project" value="UniProtKB-SubCell"/>
</dbReference>
<dbReference type="Gene3D" id="2.60.120.430">
    <property type="entry name" value="Galactose-binding lectin"/>
    <property type="match status" value="1"/>
</dbReference>
<dbReference type="InterPro" id="IPR011009">
    <property type="entry name" value="Kinase-like_dom_sf"/>
</dbReference>
<dbReference type="EC" id="2.7.11.1" evidence="4"/>
<evidence type="ECO:0000256" key="11">
    <source>
        <dbReference type="ARBA" id="ARBA00022741"/>
    </source>
</evidence>
<keyword evidence="10" id="KW-0732">Signal</keyword>
<dbReference type="GO" id="GO:0005524">
    <property type="term" value="F:ATP binding"/>
    <property type="evidence" value="ECO:0007669"/>
    <property type="project" value="UniProtKB-UniRule"/>
</dbReference>
<dbReference type="InterPro" id="IPR051824">
    <property type="entry name" value="LRR_Rcpt-Like_S/T_Kinase"/>
</dbReference>
<accession>A0AA87ZGQ9</accession>
<dbReference type="InterPro" id="IPR000719">
    <property type="entry name" value="Prot_kinase_dom"/>
</dbReference>
<dbReference type="FunFam" id="1.10.510.10:FF:000240">
    <property type="entry name" value="Lectin-domain containing receptor kinase A4.3"/>
    <property type="match status" value="1"/>
</dbReference>
<evidence type="ECO:0000256" key="17">
    <source>
        <dbReference type="ARBA" id="ARBA00047899"/>
    </source>
</evidence>
<evidence type="ECO:0000256" key="18">
    <source>
        <dbReference type="ARBA" id="ARBA00048679"/>
    </source>
</evidence>
<dbReference type="InterPro" id="IPR021720">
    <property type="entry name" value="Malectin_dom"/>
</dbReference>
<evidence type="ECO:0000256" key="9">
    <source>
        <dbReference type="ARBA" id="ARBA00022692"/>
    </source>
</evidence>
<keyword evidence="12 19" id="KW-0067">ATP-binding</keyword>
<keyword evidence="8" id="KW-0808">Transferase</keyword>
<evidence type="ECO:0000256" key="13">
    <source>
        <dbReference type="ARBA" id="ARBA00022989"/>
    </source>
</evidence>
<keyword evidence="5" id="KW-1003">Cell membrane</keyword>
<evidence type="ECO:0000256" key="3">
    <source>
        <dbReference type="ARBA" id="ARBA00010217"/>
    </source>
</evidence>
<feature type="binding site" evidence="19">
    <location>
        <position position="327"/>
    </location>
    <ligand>
        <name>ATP</name>
        <dbReference type="ChEBI" id="CHEBI:30616"/>
    </ligand>
</feature>
<dbReference type="EMBL" id="BTGU01000006">
    <property type="protein sequence ID" value="GMN36539.1"/>
    <property type="molecule type" value="Genomic_DNA"/>
</dbReference>
<evidence type="ECO:0000256" key="5">
    <source>
        <dbReference type="ARBA" id="ARBA00022475"/>
    </source>
</evidence>
<name>A0AA87ZGQ9_FICCA</name>
<keyword evidence="13 20" id="KW-1133">Transmembrane helix</keyword>
<dbReference type="SUPFAM" id="SSF56112">
    <property type="entry name" value="Protein kinase-like (PK-like)"/>
    <property type="match status" value="1"/>
</dbReference>
<comment type="similarity">
    <text evidence="2">In the N-terminal section; belongs to the leguminous lectin family.</text>
</comment>
<gene>
    <name evidence="22" type="ORF">TIFTF001_006101</name>
</gene>
<evidence type="ECO:0000256" key="12">
    <source>
        <dbReference type="ARBA" id="ARBA00022840"/>
    </source>
</evidence>
<dbReference type="GO" id="GO:0002229">
    <property type="term" value="P:defense response to oomycetes"/>
    <property type="evidence" value="ECO:0007669"/>
    <property type="project" value="UniProtKB-ARBA"/>
</dbReference>
<evidence type="ECO:0000256" key="4">
    <source>
        <dbReference type="ARBA" id="ARBA00012513"/>
    </source>
</evidence>
<evidence type="ECO:0000256" key="6">
    <source>
        <dbReference type="ARBA" id="ARBA00022527"/>
    </source>
</evidence>
<dbReference type="Pfam" id="PF00069">
    <property type="entry name" value="Pkinase"/>
    <property type="match status" value="1"/>
</dbReference>
<dbReference type="Proteomes" id="UP001187192">
    <property type="component" value="Unassembled WGS sequence"/>
</dbReference>
<comment type="catalytic activity">
    <reaction evidence="18">
        <text>L-seryl-[protein] + ATP = O-phospho-L-seryl-[protein] + ADP + H(+)</text>
        <dbReference type="Rhea" id="RHEA:17989"/>
        <dbReference type="Rhea" id="RHEA-COMP:9863"/>
        <dbReference type="Rhea" id="RHEA-COMP:11604"/>
        <dbReference type="ChEBI" id="CHEBI:15378"/>
        <dbReference type="ChEBI" id="CHEBI:29999"/>
        <dbReference type="ChEBI" id="CHEBI:30616"/>
        <dbReference type="ChEBI" id="CHEBI:83421"/>
        <dbReference type="ChEBI" id="CHEBI:456216"/>
        <dbReference type="EC" id="2.7.11.1"/>
    </reaction>
</comment>
<evidence type="ECO:0000256" key="1">
    <source>
        <dbReference type="ARBA" id="ARBA00004251"/>
    </source>
</evidence>
<keyword evidence="11 19" id="KW-0547">Nucleotide-binding</keyword>
<comment type="caution">
    <text evidence="22">The sequence shown here is derived from an EMBL/GenBank/DDBJ whole genome shotgun (WGS) entry which is preliminary data.</text>
</comment>
<comment type="subcellular location">
    <subcellularLocation>
        <location evidence="1">Cell membrane</location>
        <topology evidence="1">Single-pass type I membrane protein</topology>
    </subcellularLocation>
</comment>
<evidence type="ECO:0000256" key="16">
    <source>
        <dbReference type="ARBA" id="ARBA00023180"/>
    </source>
</evidence>
<dbReference type="Pfam" id="PF11721">
    <property type="entry name" value="Malectin"/>
    <property type="match status" value="1"/>
</dbReference>
<keyword evidence="6" id="KW-0418">Kinase</keyword>
<evidence type="ECO:0000256" key="19">
    <source>
        <dbReference type="PROSITE-ProRule" id="PRU10141"/>
    </source>
</evidence>
<keyword evidence="7" id="KW-0597">Phosphoprotein</keyword>
<protein>
    <recommendedName>
        <fullName evidence="4">non-specific serine/threonine protein kinase</fullName>
        <ecNumber evidence="4">2.7.11.1</ecNumber>
    </recommendedName>
</protein>
<feature type="transmembrane region" description="Helical" evidence="20">
    <location>
        <begin position="246"/>
        <end position="271"/>
    </location>
</feature>
<dbReference type="Gene3D" id="1.10.510.10">
    <property type="entry name" value="Transferase(Phosphotransferase) domain 1"/>
    <property type="match status" value="1"/>
</dbReference>
<dbReference type="AlphaFoldDB" id="A0AA87ZGQ9"/>
<dbReference type="GO" id="GO:0004674">
    <property type="term" value="F:protein serine/threonine kinase activity"/>
    <property type="evidence" value="ECO:0007669"/>
    <property type="project" value="UniProtKB-KW"/>
</dbReference>
<dbReference type="Gene3D" id="3.30.200.20">
    <property type="entry name" value="Phosphorylase Kinase, domain 1"/>
    <property type="match status" value="1"/>
</dbReference>
<dbReference type="PANTHER" id="PTHR48006:SF48">
    <property type="entry name" value="PROTEIN KINASE DOMAIN-CONTAINING PROTEIN"/>
    <property type="match status" value="1"/>
</dbReference>
<evidence type="ECO:0000256" key="10">
    <source>
        <dbReference type="ARBA" id="ARBA00022729"/>
    </source>
</evidence>
<evidence type="ECO:0000256" key="8">
    <source>
        <dbReference type="ARBA" id="ARBA00022679"/>
    </source>
</evidence>
<organism evidence="22 23">
    <name type="scientific">Ficus carica</name>
    <name type="common">Common fig</name>
    <dbReference type="NCBI Taxonomy" id="3494"/>
    <lineage>
        <taxon>Eukaryota</taxon>
        <taxon>Viridiplantae</taxon>
        <taxon>Streptophyta</taxon>
        <taxon>Embryophyta</taxon>
        <taxon>Tracheophyta</taxon>
        <taxon>Spermatophyta</taxon>
        <taxon>Magnoliopsida</taxon>
        <taxon>eudicotyledons</taxon>
        <taxon>Gunneridae</taxon>
        <taxon>Pentapetalae</taxon>
        <taxon>rosids</taxon>
        <taxon>fabids</taxon>
        <taxon>Rosales</taxon>
        <taxon>Moraceae</taxon>
        <taxon>Ficeae</taxon>
        <taxon>Ficus</taxon>
    </lineage>
</organism>
<comment type="catalytic activity">
    <reaction evidence="17">
        <text>L-threonyl-[protein] + ATP = O-phospho-L-threonyl-[protein] + ADP + H(+)</text>
        <dbReference type="Rhea" id="RHEA:46608"/>
        <dbReference type="Rhea" id="RHEA-COMP:11060"/>
        <dbReference type="Rhea" id="RHEA-COMP:11605"/>
        <dbReference type="ChEBI" id="CHEBI:15378"/>
        <dbReference type="ChEBI" id="CHEBI:30013"/>
        <dbReference type="ChEBI" id="CHEBI:30616"/>
        <dbReference type="ChEBI" id="CHEBI:61977"/>
        <dbReference type="ChEBI" id="CHEBI:456216"/>
        <dbReference type="EC" id="2.7.11.1"/>
    </reaction>
</comment>
<evidence type="ECO:0000256" key="7">
    <source>
        <dbReference type="ARBA" id="ARBA00022553"/>
    </source>
</evidence>
<evidence type="ECO:0000313" key="23">
    <source>
        <dbReference type="Proteomes" id="UP001187192"/>
    </source>
</evidence>
<keyword evidence="9 20" id="KW-0812">Transmembrane</keyword>
<dbReference type="PROSITE" id="PS00107">
    <property type="entry name" value="PROTEIN_KINASE_ATP"/>
    <property type="match status" value="1"/>
</dbReference>
<evidence type="ECO:0000256" key="2">
    <source>
        <dbReference type="ARBA" id="ARBA00008536"/>
    </source>
</evidence>
<evidence type="ECO:0000259" key="21">
    <source>
        <dbReference type="PROSITE" id="PS50011"/>
    </source>
</evidence>
<keyword evidence="15" id="KW-0675">Receptor</keyword>
<dbReference type="PROSITE" id="PS50011">
    <property type="entry name" value="PROTEIN_KINASE_DOM"/>
    <property type="match status" value="1"/>
</dbReference>